<organism evidence="2">
    <name type="scientific">marine sediment metagenome</name>
    <dbReference type="NCBI Taxonomy" id="412755"/>
    <lineage>
        <taxon>unclassified sequences</taxon>
        <taxon>metagenomes</taxon>
        <taxon>ecological metagenomes</taxon>
    </lineage>
</organism>
<accession>A0A0F9TID5</accession>
<reference evidence="2" key="1">
    <citation type="journal article" date="2015" name="Nature">
        <title>Complex archaea that bridge the gap between prokaryotes and eukaryotes.</title>
        <authorList>
            <person name="Spang A."/>
            <person name="Saw J.H."/>
            <person name="Jorgensen S.L."/>
            <person name="Zaremba-Niedzwiedzka K."/>
            <person name="Martijn J."/>
            <person name="Lind A.E."/>
            <person name="van Eijk R."/>
            <person name="Schleper C."/>
            <person name="Guy L."/>
            <person name="Ettema T.J."/>
        </authorList>
    </citation>
    <scope>NUCLEOTIDE SEQUENCE</scope>
</reference>
<keyword evidence="1" id="KW-0472">Membrane</keyword>
<comment type="caution">
    <text evidence="2">The sequence shown here is derived from an EMBL/GenBank/DDBJ whole genome shotgun (WGS) entry which is preliminary data.</text>
</comment>
<dbReference type="EMBL" id="LAZR01000254">
    <property type="protein sequence ID" value="KKN78999.1"/>
    <property type="molecule type" value="Genomic_DNA"/>
</dbReference>
<keyword evidence="1" id="KW-0812">Transmembrane</keyword>
<evidence type="ECO:0000313" key="2">
    <source>
        <dbReference type="EMBL" id="KKN78999.1"/>
    </source>
</evidence>
<sequence length="146" mass="16584">MMPLWLTPKLIKSSILTIIVMSIFFTGFYVRGKLSIAKIVKLKTEIATLNSNYDLCYESLQRSNSNWLGLRDTVDRTNAEVIKQGEEYKARVIQLRAMGRAAISQLNTLHNTAMRDMADEANDLRERMAELSASEACHLAMEEIVK</sequence>
<dbReference type="AlphaFoldDB" id="A0A0F9TID5"/>
<feature type="transmembrane region" description="Helical" evidence="1">
    <location>
        <begin position="12"/>
        <end position="30"/>
    </location>
</feature>
<protein>
    <submittedName>
        <fullName evidence="2">Uncharacterized protein</fullName>
    </submittedName>
</protein>
<proteinExistence type="predicted"/>
<gene>
    <name evidence="2" type="ORF">LCGC14_0344750</name>
</gene>
<name>A0A0F9TID5_9ZZZZ</name>
<keyword evidence="1" id="KW-1133">Transmembrane helix</keyword>
<evidence type="ECO:0000256" key="1">
    <source>
        <dbReference type="SAM" id="Phobius"/>
    </source>
</evidence>